<proteinExistence type="predicted"/>
<keyword evidence="2" id="KW-0812">Transmembrane</keyword>
<dbReference type="RefSeq" id="WP_020510633.1">
    <property type="nucleotide sequence ID" value="NZ_JBIAZU010000002.1"/>
</dbReference>
<evidence type="ECO:0000256" key="1">
    <source>
        <dbReference type="SAM" id="MobiDB-lite"/>
    </source>
</evidence>
<accession>A0ABW6WAN5</accession>
<keyword evidence="2" id="KW-0472">Membrane</keyword>
<dbReference type="Proteomes" id="UP001602245">
    <property type="component" value="Unassembled WGS sequence"/>
</dbReference>
<feature type="region of interest" description="Disordered" evidence="1">
    <location>
        <begin position="247"/>
        <end position="281"/>
    </location>
</feature>
<comment type="caution">
    <text evidence="3">The sequence shown here is derived from an EMBL/GenBank/DDBJ whole genome shotgun (WGS) entry which is preliminary data.</text>
</comment>
<reference evidence="3 4" key="1">
    <citation type="submission" date="2024-10" db="EMBL/GenBank/DDBJ databases">
        <title>The Natural Products Discovery Center: Release of the First 8490 Sequenced Strains for Exploring Actinobacteria Biosynthetic Diversity.</title>
        <authorList>
            <person name="Kalkreuter E."/>
            <person name="Kautsar S.A."/>
            <person name="Yang D."/>
            <person name="Bader C.D."/>
            <person name="Teijaro C.N."/>
            <person name="Fluegel L."/>
            <person name="Davis C.M."/>
            <person name="Simpson J.R."/>
            <person name="Lauterbach L."/>
            <person name="Steele A.D."/>
            <person name="Gui C."/>
            <person name="Meng S."/>
            <person name="Li G."/>
            <person name="Viehrig K."/>
            <person name="Ye F."/>
            <person name="Su P."/>
            <person name="Kiefer A.F."/>
            <person name="Nichols A."/>
            <person name="Cepeda A.J."/>
            <person name="Yan W."/>
            <person name="Fan B."/>
            <person name="Jiang Y."/>
            <person name="Adhikari A."/>
            <person name="Zheng C.-J."/>
            <person name="Schuster L."/>
            <person name="Cowan T.M."/>
            <person name="Smanski M.J."/>
            <person name="Chevrette M.G."/>
            <person name="De Carvalho L.P.S."/>
            <person name="Shen B."/>
        </authorList>
    </citation>
    <scope>NUCLEOTIDE SEQUENCE [LARGE SCALE GENOMIC DNA]</scope>
    <source>
        <strain evidence="3 4">NPDC000087</strain>
    </source>
</reference>
<feature type="transmembrane region" description="Helical" evidence="2">
    <location>
        <begin position="16"/>
        <end position="34"/>
    </location>
</feature>
<organism evidence="3 4">
    <name type="scientific">Paractinoplanes globisporus</name>
    <dbReference type="NCBI Taxonomy" id="113565"/>
    <lineage>
        <taxon>Bacteria</taxon>
        <taxon>Bacillati</taxon>
        <taxon>Actinomycetota</taxon>
        <taxon>Actinomycetes</taxon>
        <taxon>Micromonosporales</taxon>
        <taxon>Micromonosporaceae</taxon>
        <taxon>Paractinoplanes</taxon>
    </lineage>
</organism>
<gene>
    <name evidence="3" type="ORF">ACFY35_13095</name>
</gene>
<feature type="compositionally biased region" description="Basic and acidic residues" evidence="1">
    <location>
        <begin position="251"/>
        <end position="265"/>
    </location>
</feature>
<sequence>MYPSNDRRPITGDRHPVLYTVLVVAALILVACRLSPMLRHLSWSAPATPASTGPAARPVVSVRGGPFDNTVAVHYAIGKAGIVLPAAKAVDGFSASYVDAGLKKVRGALIAGRLDERMLVRHDTSGFAALLAPFQRTWARDMRLGAVTTWIDPAVKLDPKYPPRVSGTVTYAVVAYEGRRHLQITTNFVWAYGFRTGEPPYAAVHDTTRWEFFEDPLLPRDQWGLFVADMDYYLYAVDCAASENELLSPDQHPRVDTVHDPERPDAYLSPDHPMQVRDGCP</sequence>
<dbReference type="EMBL" id="JBIAZU010000002">
    <property type="protein sequence ID" value="MFF5290377.1"/>
    <property type="molecule type" value="Genomic_DNA"/>
</dbReference>
<keyword evidence="4" id="KW-1185">Reference proteome</keyword>
<evidence type="ECO:0000313" key="3">
    <source>
        <dbReference type="EMBL" id="MFF5290377.1"/>
    </source>
</evidence>
<protein>
    <submittedName>
        <fullName evidence="3">Uncharacterized protein</fullName>
    </submittedName>
</protein>
<evidence type="ECO:0000256" key="2">
    <source>
        <dbReference type="SAM" id="Phobius"/>
    </source>
</evidence>
<dbReference type="PROSITE" id="PS51257">
    <property type="entry name" value="PROKAR_LIPOPROTEIN"/>
    <property type="match status" value="1"/>
</dbReference>
<keyword evidence="2" id="KW-1133">Transmembrane helix</keyword>
<name>A0ABW6WAN5_9ACTN</name>
<evidence type="ECO:0000313" key="4">
    <source>
        <dbReference type="Proteomes" id="UP001602245"/>
    </source>
</evidence>